<dbReference type="InterPro" id="IPR038765">
    <property type="entry name" value="Papain-like_cys_pep_sf"/>
</dbReference>
<keyword evidence="2" id="KW-1015">Disulfide bond</keyword>
<dbReference type="InterPro" id="IPR000668">
    <property type="entry name" value="Peptidase_C1A_C"/>
</dbReference>
<dbReference type="Pfam" id="PF00112">
    <property type="entry name" value="Peptidase_C1"/>
    <property type="match status" value="1"/>
</dbReference>
<sequence length="250" mass="27741">MLALCSCSASSRRALVDDIKRSMLKRHEHWKALYGRVYKDVARMRNASMCFKENVKYIEQFNKAANHSYKLSLNEFADLTNEVLKVTRYGYNGELRLEDKLPRATSSSFIYENAEDVPSTMDRRTKGAVTPVKNQDKCVQITGYEHVPANNESALLKAAANQPVSVSIDANDSSFKGYSTGVYNGPCGTKLNHIVIIVGYGVSNDGTKYWLAKNSWGTNWGESGYIRTQRDVGAKEGLCGLAMEAISPTA</sequence>
<feature type="domain" description="Peptidase C1A papain C-terminal" evidence="3">
    <location>
        <begin position="38"/>
        <end position="249"/>
    </location>
</feature>
<evidence type="ECO:0000259" key="4">
    <source>
        <dbReference type="SMART" id="SM00848"/>
    </source>
</evidence>
<dbReference type="AlphaFoldDB" id="A0AAP0PQS1"/>
<dbReference type="SMART" id="SM00848">
    <property type="entry name" value="Inhibitor_I29"/>
    <property type="match status" value="1"/>
</dbReference>
<dbReference type="SUPFAM" id="SSF54001">
    <property type="entry name" value="Cysteine proteinases"/>
    <property type="match status" value="1"/>
</dbReference>
<dbReference type="EMBL" id="JBBNAE010000001">
    <property type="protein sequence ID" value="KAK9152992.1"/>
    <property type="molecule type" value="Genomic_DNA"/>
</dbReference>
<name>A0AAP0PQS1_9MAGN</name>
<dbReference type="PANTHER" id="PTHR12411">
    <property type="entry name" value="CYSTEINE PROTEASE FAMILY C1-RELATED"/>
    <property type="match status" value="1"/>
</dbReference>
<evidence type="ECO:0000313" key="6">
    <source>
        <dbReference type="Proteomes" id="UP001417504"/>
    </source>
</evidence>
<dbReference type="Gene3D" id="3.90.70.10">
    <property type="entry name" value="Cysteine proteinases"/>
    <property type="match status" value="2"/>
</dbReference>
<dbReference type="Proteomes" id="UP001417504">
    <property type="component" value="Unassembled WGS sequence"/>
</dbReference>
<evidence type="ECO:0000259" key="3">
    <source>
        <dbReference type="SMART" id="SM00645"/>
    </source>
</evidence>
<comment type="caution">
    <text evidence="5">The sequence shown here is derived from an EMBL/GenBank/DDBJ whole genome shotgun (WGS) entry which is preliminary data.</text>
</comment>
<dbReference type="CDD" id="cd02248">
    <property type="entry name" value="Peptidase_C1A"/>
    <property type="match status" value="1"/>
</dbReference>
<dbReference type="InterPro" id="IPR013201">
    <property type="entry name" value="Prot_inhib_I29"/>
</dbReference>
<evidence type="ECO:0000256" key="1">
    <source>
        <dbReference type="ARBA" id="ARBA00008455"/>
    </source>
</evidence>
<gene>
    <name evidence="5" type="ORF">Sjap_000472</name>
</gene>
<proteinExistence type="inferred from homology"/>
<keyword evidence="6" id="KW-1185">Reference proteome</keyword>
<evidence type="ECO:0000313" key="5">
    <source>
        <dbReference type="EMBL" id="KAK9152992.1"/>
    </source>
</evidence>
<dbReference type="InterPro" id="IPR039417">
    <property type="entry name" value="Peptidase_C1A_papain-like"/>
</dbReference>
<dbReference type="GO" id="GO:0006508">
    <property type="term" value="P:proteolysis"/>
    <property type="evidence" value="ECO:0007669"/>
    <property type="project" value="InterPro"/>
</dbReference>
<feature type="domain" description="Cathepsin propeptide inhibitor" evidence="4">
    <location>
        <begin position="27"/>
        <end position="84"/>
    </location>
</feature>
<dbReference type="InterPro" id="IPR013128">
    <property type="entry name" value="Peptidase_C1A"/>
</dbReference>
<dbReference type="GO" id="GO:0008234">
    <property type="term" value="F:cysteine-type peptidase activity"/>
    <property type="evidence" value="ECO:0007669"/>
    <property type="project" value="InterPro"/>
</dbReference>
<dbReference type="Pfam" id="PF08246">
    <property type="entry name" value="Inhibitor_I29"/>
    <property type="match status" value="1"/>
</dbReference>
<organism evidence="5 6">
    <name type="scientific">Stephania japonica</name>
    <dbReference type="NCBI Taxonomy" id="461633"/>
    <lineage>
        <taxon>Eukaryota</taxon>
        <taxon>Viridiplantae</taxon>
        <taxon>Streptophyta</taxon>
        <taxon>Embryophyta</taxon>
        <taxon>Tracheophyta</taxon>
        <taxon>Spermatophyta</taxon>
        <taxon>Magnoliopsida</taxon>
        <taxon>Ranunculales</taxon>
        <taxon>Menispermaceae</taxon>
        <taxon>Menispermoideae</taxon>
        <taxon>Cissampelideae</taxon>
        <taxon>Stephania</taxon>
    </lineage>
</organism>
<reference evidence="5 6" key="1">
    <citation type="submission" date="2024-01" db="EMBL/GenBank/DDBJ databases">
        <title>Genome assemblies of Stephania.</title>
        <authorList>
            <person name="Yang L."/>
        </authorList>
    </citation>
    <scope>NUCLEOTIDE SEQUENCE [LARGE SCALE GENOMIC DNA]</scope>
    <source>
        <strain evidence="5">QJT</strain>
        <tissue evidence="5">Leaf</tissue>
    </source>
</reference>
<protein>
    <submittedName>
        <fullName evidence="5">Uncharacterized protein</fullName>
    </submittedName>
</protein>
<accession>A0AAP0PQS1</accession>
<dbReference type="SMART" id="SM00645">
    <property type="entry name" value="Pept_C1"/>
    <property type="match status" value="1"/>
</dbReference>
<comment type="similarity">
    <text evidence="1">Belongs to the peptidase C1 family.</text>
</comment>
<evidence type="ECO:0000256" key="2">
    <source>
        <dbReference type="ARBA" id="ARBA00023157"/>
    </source>
</evidence>